<evidence type="ECO:0000256" key="1">
    <source>
        <dbReference type="SAM" id="MobiDB-lite"/>
    </source>
</evidence>
<reference evidence="3" key="4">
    <citation type="submission" date="2015-06" db="UniProtKB">
        <authorList>
            <consortium name="EnsemblFungi"/>
        </authorList>
    </citation>
    <scope>IDENTIFICATION</scope>
</reference>
<name>U5H5T2_USTV1</name>
<feature type="compositionally biased region" description="Basic and acidic residues" evidence="1">
    <location>
        <begin position="71"/>
        <end position="99"/>
    </location>
</feature>
<dbReference type="InParanoid" id="U5H5T2"/>
<reference evidence="2 4" key="3">
    <citation type="journal article" date="2015" name="BMC Genomics">
        <title>Sex and parasites: genomic and transcriptomic analysis of Microbotryum lychnidis-dioicae, the biotrophic and plant-castrating anther smut fungus.</title>
        <authorList>
            <person name="Perlin M.H."/>
            <person name="Amselem J."/>
            <person name="Fontanillas E."/>
            <person name="Toh S.S."/>
            <person name="Chen Z."/>
            <person name="Goldberg J."/>
            <person name="Duplessis S."/>
            <person name="Henrissat B."/>
            <person name="Young S."/>
            <person name="Zeng Q."/>
            <person name="Aguileta G."/>
            <person name="Petit E."/>
            <person name="Badouin H."/>
            <person name="Andrews J."/>
            <person name="Razeeq D."/>
            <person name="Gabaldon T."/>
            <person name="Quesneville H."/>
            <person name="Giraud T."/>
            <person name="Hood M.E."/>
            <person name="Schultz D.J."/>
            <person name="Cuomo C.A."/>
        </authorList>
    </citation>
    <scope>NUCLEOTIDE SEQUENCE [LARGE SCALE GENOMIC DNA]</scope>
    <source>
        <strain evidence="2">P1A1 Lamole</strain>
        <strain evidence="4">p1A1 Lamole</strain>
    </source>
</reference>
<dbReference type="Proteomes" id="UP000017200">
    <property type="component" value="Unassembled WGS sequence"/>
</dbReference>
<reference evidence="4" key="1">
    <citation type="submission" date="2010-11" db="EMBL/GenBank/DDBJ databases">
        <title>The genome sequence of Microbotryum violaceum strain p1A1 Lamole.</title>
        <authorList>
            <person name="Cuomo C."/>
            <person name="Perlin M."/>
            <person name="Young S.K."/>
            <person name="Zeng Q."/>
            <person name="Gargeya S."/>
            <person name="Alvarado L."/>
            <person name="Berlin A."/>
            <person name="Chapman S.B."/>
            <person name="Chen Z."/>
            <person name="Freedman E."/>
            <person name="Gellesch M."/>
            <person name="Goldberg J."/>
            <person name="Griggs A."/>
            <person name="Gujja S."/>
            <person name="Heilman E."/>
            <person name="Heiman D."/>
            <person name="Howarth C."/>
            <person name="Mehta T."/>
            <person name="Neiman D."/>
            <person name="Pearson M."/>
            <person name="Roberts A."/>
            <person name="Saif S."/>
            <person name="Shea T."/>
            <person name="Shenoy N."/>
            <person name="Sisk P."/>
            <person name="Stolte C."/>
            <person name="Sykes S."/>
            <person name="White J."/>
            <person name="Yandava C."/>
            <person name="Haas B."/>
            <person name="Nusbaum C."/>
            <person name="Birren B."/>
        </authorList>
    </citation>
    <scope>NUCLEOTIDE SEQUENCE [LARGE SCALE GENOMIC DNA]</scope>
    <source>
        <strain evidence="4">p1A1 Lamole</strain>
    </source>
</reference>
<sequence>MLHPRLMYYLLDGPHRPTLRHEEGHSNRREEYDDRDRSSRHRRRSESRSPPPARRNRSRSRSPRRSASPPRKMEVDRAVDPPKREFRSSRYNPDRDHGSRATGSTPYDPVRKAAARQTAAIEASKHSKKENRVYITNLSFNVKWNDLKDFMREGQ</sequence>
<dbReference type="STRING" id="683840.U5H5T2"/>
<accession>U5H5T2</accession>
<dbReference type="OrthoDB" id="1049195at2759"/>
<dbReference type="EMBL" id="GL541663">
    <property type="protein sequence ID" value="KDE07071.1"/>
    <property type="molecule type" value="Genomic_DNA"/>
</dbReference>
<organism evidence="2">
    <name type="scientific">Microbotryum lychnidis-dioicae (strain p1A1 Lamole / MvSl-1064)</name>
    <name type="common">Anther smut fungus</name>
    <dbReference type="NCBI Taxonomy" id="683840"/>
    <lineage>
        <taxon>Eukaryota</taxon>
        <taxon>Fungi</taxon>
        <taxon>Dikarya</taxon>
        <taxon>Basidiomycota</taxon>
        <taxon>Pucciniomycotina</taxon>
        <taxon>Microbotryomycetes</taxon>
        <taxon>Microbotryales</taxon>
        <taxon>Microbotryaceae</taxon>
        <taxon>Microbotryum</taxon>
    </lineage>
</organism>
<dbReference type="SUPFAM" id="SSF54928">
    <property type="entry name" value="RNA-binding domain, RBD"/>
    <property type="match status" value="1"/>
</dbReference>
<keyword evidence="4" id="KW-1185">Reference proteome</keyword>
<dbReference type="HOGENOM" id="CLU_1807674_0_0_1"/>
<dbReference type="EMBL" id="AEIJ01000253">
    <property type="status" value="NOT_ANNOTATED_CDS"/>
    <property type="molecule type" value="Genomic_DNA"/>
</dbReference>
<feature type="region of interest" description="Disordered" evidence="1">
    <location>
        <begin position="13"/>
        <end position="114"/>
    </location>
</feature>
<feature type="compositionally biased region" description="Basic and acidic residues" evidence="1">
    <location>
        <begin position="13"/>
        <end position="37"/>
    </location>
</feature>
<proteinExistence type="predicted"/>
<protein>
    <recommendedName>
        <fullName evidence="5">RRM domain-containing protein</fullName>
    </recommendedName>
</protein>
<evidence type="ECO:0000313" key="2">
    <source>
        <dbReference type="EMBL" id="KDE07071.1"/>
    </source>
</evidence>
<reference evidence="2" key="2">
    <citation type="submission" date="2010-11" db="EMBL/GenBank/DDBJ databases">
        <authorList>
            <consortium name="The Broad Institute Genome Sequencing Platform"/>
            <person name="Earl A."/>
            <person name="Ward D."/>
            <person name="Feldgarden M."/>
            <person name="Gevers D."/>
            <person name="Butler R."/>
            <person name="Young S.K."/>
            <person name="Zeng Q."/>
            <person name="Gargeya S."/>
            <person name="Fitzgerald M."/>
            <person name="Haas B."/>
            <person name="Abouelleil A."/>
            <person name="Alvarado L."/>
            <person name="Arachchi H.M."/>
            <person name="Berlin A."/>
            <person name="Brown A."/>
            <person name="Chapman S.B."/>
            <person name="Chen Z."/>
            <person name="Dunbar C."/>
            <person name="Freedman E."/>
            <person name="Gearin G."/>
            <person name="Gellesch M."/>
            <person name="Goldberg J."/>
            <person name="Griggs A."/>
            <person name="Gujja S."/>
            <person name="Heilman E."/>
            <person name="Heiman D."/>
            <person name="Howarth C."/>
            <person name="Larson L."/>
            <person name="Lui A."/>
            <person name="MacDonald P.J.P."/>
            <person name="Mehta T."/>
            <person name="Montmayeur A."/>
            <person name="Murphy C."/>
            <person name="Neiman D."/>
            <person name="Pearson M."/>
            <person name="Priest M."/>
            <person name="Roberts A."/>
            <person name="Saif S."/>
            <person name="Shea T."/>
            <person name="Shenoy N."/>
            <person name="Sisk P."/>
            <person name="Stolte C."/>
            <person name="Sykes S."/>
            <person name="White J."/>
            <person name="Yandava C."/>
            <person name="Wortman J."/>
            <person name="Nusbaum C."/>
            <person name="Birren B."/>
        </authorList>
    </citation>
    <scope>NUCLEOTIDE SEQUENCE</scope>
    <source>
        <strain evidence="2">P1A1 Lamole</strain>
    </source>
</reference>
<gene>
    <name evidence="2" type="ORF">MVLG_02647</name>
</gene>
<dbReference type="GO" id="GO:0003676">
    <property type="term" value="F:nucleic acid binding"/>
    <property type="evidence" value="ECO:0007669"/>
    <property type="project" value="InterPro"/>
</dbReference>
<dbReference type="EnsemblFungi" id="MVLG_02647T0">
    <property type="protein sequence ID" value="MVLG_02647T0"/>
    <property type="gene ID" value="MVLG_02647"/>
</dbReference>
<evidence type="ECO:0008006" key="5">
    <source>
        <dbReference type="Google" id="ProtNLM"/>
    </source>
</evidence>
<evidence type="ECO:0000313" key="4">
    <source>
        <dbReference type="Proteomes" id="UP000017200"/>
    </source>
</evidence>
<dbReference type="InterPro" id="IPR035979">
    <property type="entry name" value="RBD_domain_sf"/>
</dbReference>
<evidence type="ECO:0000313" key="3">
    <source>
        <dbReference type="EnsemblFungi" id="MVLG_02647T0"/>
    </source>
</evidence>
<feature type="compositionally biased region" description="Basic residues" evidence="1">
    <location>
        <begin position="54"/>
        <end position="64"/>
    </location>
</feature>
<dbReference type="AlphaFoldDB" id="U5H5T2"/>